<evidence type="ECO:0000256" key="2">
    <source>
        <dbReference type="SAM" id="MobiDB-lite"/>
    </source>
</evidence>
<proteinExistence type="predicted"/>
<evidence type="ECO:0000256" key="1">
    <source>
        <dbReference type="SAM" id="Coils"/>
    </source>
</evidence>
<feature type="region of interest" description="Disordered" evidence="2">
    <location>
        <begin position="234"/>
        <end position="255"/>
    </location>
</feature>
<feature type="region of interest" description="Disordered" evidence="2">
    <location>
        <begin position="597"/>
        <end position="621"/>
    </location>
</feature>
<dbReference type="Proteomes" id="UP001178507">
    <property type="component" value="Unassembled WGS sequence"/>
</dbReference>
<reference evidence="4" key="1">
    <citation type="submission" date="2023-08" db="EMBL/GenBank/DDBJ databases">
        <authorList>
            <person name="Chen Y."/>
            <person name="Shah S."/>
            <person name="Dougan E. K."/>
            <person name="Thang M."/>
            <person name="Chan C."/>
        </authorList>
    </citation>
    <scope>NUCLEOTIDE SEQUENCE</scope>
</reference>
<keyword evidence="1" id="KW-0175">Coiled coil</keyword>
<dbReference type="InterPro" id="IPR036034">
    <property type="entry name" value="PDZ_sf"/>
</dbReference>
<evidence type="ECO:0000259" key="3">
    <source>
        <dbReference type="SMART" id="SM00228"/>
    </source>
</evidence>
<keyword evidence="5" id="KW-1185">Reference proteome</keyword>
<protein>
    <recommendedName>
        <fullName evidence="3">PDZ domain-containing protein</fullName>
    </recommendedName>
</protein>
<organism evidence="4 5">
    <name type="scientific">Effrenium voratum</name>
    <dbReference type="NCBI Taxonomy" id="2562239"/>
    <lineage>
        <taxon>Eukaryota</taxon>
        <taxon>Sar</taxon>
        <taxon>Alveolata</taxon>
        <taxon>Dinophyceae</taxon>
        <taxon>Suessiales</taxon>
        <taxon>Symbiodiniaceae</taxon>
        <taxon>Effrenium</taxon>
    </lineage>
</organism>
<dbReference type="SMART" id="SM00228">
    <property type="entry name" value="PDZ"/>
    <property type="match status" value="1"/>
</dbReference>
<dbReference type="AlphaFoldDB" id="A0AA36IRJ2"/>
<feature type="region of interest" description="Disordered" evidence="2">
    <location>
        <begin position="447"/>
        <end position="583"/>
    </location>
</feature>
<dbReference type="EMBL" id="CAUJNA010002291">
    <property type="protein sequence ID" value="CAJ1392223.1"/>
    <property type="molecule type" value="Genomic_DNA"/>
</dbReference>
<feature type="compositionally biased region" description="Polar residues" evidence="2">
    <location>
        <begin position="519"/>
        <end position="529"/>
    </location>
</feature>
<gene>
    <name evidence="4" type="ORF">EVOR1521_LOCUS17371</name>
</gene>
<comment type="caution">
    <text evidence="4">The sequence shown here is derived from an EMBL/GenBank/DDBJ whole genome shotgun (WGS) entry which is preliminary data.</text>
</comment>
<accession>A0AA36IRJ2</accession>
<dbReference type="SUPFAM" id="SSF50156">
    <property type="entry name" value="PDZ domain-like"/>
    <property type="match status" value="1"/>
</dbReference>
<feature type="domain" description="PDZ" evidence="3">
    <location>
        <begin position="17"/>
        <end position="89"/>
    </location>
</feature>
<dbReference type="Gene3D" id="2.30.42.10">
    <property type="match status" value="1"/>
</dbReference>
<dbReference type="InterPro" id="IPR001478">
    <property type="entry name" value="PDZ"/>
</dbReference>
<evidence type="ECO:0000313" key="4">
    <source>
        <dbReference type="EMBL" id="CAJ1392223.1"/>
    </source>
</evidence>
<feature type="coiled-coil region" evidence="1">
    <location>
        <begin position="139"/>
        <end position="190"/>
    </location>
</feature>
<feature type="compositionally biased region" description="Polar residues" evidence="2">
    <location>
        <begin position="482"/>
        <end position="499"/>
    </location>
</feature>
<evidence type="ECO:0000313" key="5">
    <source>
        <dbReference type="Proteomes" id="UP001178507"/>
    </source>
</evidence>
<sequence>MEDSHAEQVLTVDGSVNSLGLVFVALPPLPPPPMVVKQVHQGTWADSSGIQPGFEVLELGGLKVGSMTREEFQVAIKSRPLRIRVQAPHSEAWRRVAHFQRETVRLHLKKALLQKALRDEHEKVKLELGIDAKTEEERRAKNRETRAEIATQRQRLEEQKAALGLQQEELQKAQQQLEVLDQQTQSRRKKLELDKLQFSQQQEELAKARHDFDASRKSTLEAIEKEKLQIASERRKLQSSADEASMAEQEREELDEERRLIDVERQEVAQQRDLFEAEKRQLQLQLEEQQRLLERQRAEMEEDEAGMARQREELLAQKSRAAQLAAQCAEQEAALAQQKARGAAEAQSLAEAKAEAAELRKQLEKEKAEFEEKSKKTQQTLLAHKKQLMQVKNRLAAEKEKIEAAKADLETARAAQLPAAVSSAAQTETTQVIPAAAQTELGTCEAAVQTEALPVDNTENTDPPGALPEPPELPDPEPESVVQRSETSPKSLRSPNLVASQDKLRSGRSSPFQEKAETRGNQSPSSPSKSPRFAPAPWDWPSPRNDAAGTSPESRTAASPRRLKAAASMEELPQSEESARKVLASSSRVRRLLAQELPLRSSNVPKGPPRRGKLLRSASGQ</sequence>
<name>A0AA36IRJ2_9DINO</name>